<evidence type="ECO:0000313" key="1">
    <source>
        <dbReference type="EMBL" id="QSZ66972.1"/>
    </source>
</evidence>
<keyword evidence="2" id="KW-1185">Reference proteome</keyword>
<proteinExistence type="predicted"/>
<protein>
    <submittedName>
        <fullName evidence="1">Uncharacterized protein</fullName>
    </submittedName>
</protein>
<dbReference type="KEGG" id="maqe:RJ40_05425"/>
<dbReference type="GeneID" id="76423779"/>
<sequence>MIKDEPSPFTASVLLSRERIGRGMVVVTHDCVHCLAPPGGRDSFRRDDYADIVRCYRFRCLTADLSKRLGPLEQVWEAVAVDMDPGYGAIPFQKE</sequence>
<name>A0A8A3S4I7_9EURY</name>
<organism evidence="1 2">
    <name type="scientific">Methanofollis aquaemaris</name>
    <dbReference type="NCBI Taxonomy" id="126734"/>
    <lineage>
        <taxon>Archaea</taxon>
        <taxon>Methanobacteriati</taxon>
        <taxon>Methanobacteriota</taxon>
        <taxon>Stenosarchaea group</taxon>
        <taxon>Methanomicrobia</taxon>
        <taxon>Methanomicrobiales</taxon>
        <taxon>Methanomicrobiaceae</taxon>
        <taxon>Methanofollis</taxon>
    </lineage>
</organism>
<evidence type="ECO:0000313" key="2">
    <source>
        <dbReference type="Proteomes" id="UP001042704"/>
    </source>
</evidence>
<dbReference type="AlphaFoldDB" id="A0A8A3S4I7"/>
<reference evidence="1" key="1">
    <citation type="journal article" date="2001" name="Int. J. Syst. Evol. Microbiol.">
        <title>Methanofollis aquaemaris sp. nov., a methanogen isolated from an aquaculture fish pond.</title>
        <authorList>
            <person name="Lai M.C."/>
            <person name="Chen S.C."/>
        </authorList>
    </citation>
    <scope>NUCLEOTIDE SEQUENCE</scope>
    <source>
        <strain evidence="1">N2F9704</strain>
    </source>
</reference>
<gene>
    <name evidence="1" type="ORF">RJ40_05425</name>
</gene>
<dbReference type="RefSeq" id="WP_265582341.1">
    <property type="nucleotide sequence ID" value="NZ_CP036172.1"/>
</dbReference>
<dbReference type="Proteomes" id="UP001042704">
    <property type="component" value="Chromosome"/>
</dbReference>
<reference evidence="1" key="2">
    <citation type="submission" date="2019-02" db="EMBL/GenBank/DDBJ databases">
        <authorList>
            <person name="Chen S.-C."/>
            <person name="Chien H.-H."/>
            <person name="Lai M.-C."/>
        </authorList>
    </citation>
    <scope>NUCLEOTIDE SEQUENCE</scope>
    <source>
        <strain evidence="1">N2F9704</strain>
    </source>
</reference>
<dbReference type="EMBL" id="CP036172">
    <property type="protein sequence ID" value="QSZ66972.1"/>
    <property type="molecule type" value="Genomic_DNA"/>
</dbReference>
<accession>A0A8A3S4I7</accession>